<protein>
    <submittedName>
        <fullName evidence="2">Uncharacterized protein</fullName>
    </submittedName>
</protein>
<dbReference type="RefSeq" id="XP_025435159.1">
    <property type="nucleotide sequence ID" value="XM_025576625.1"/>
</dbReference>
<evidence type="ECO:0000256" key="1">
    <source>
        <dbReference type="SAM" id="Phobius"/>
    </source>
</evidence>
<reference evidence="2 3" key="1">
    <citation type="submission" date="2016-12" db="EMBL/GenBank/DDBJ databases">
        <title>The genomes of Aspergillus section Nigri reveals drivers in fungal speciation.</title>
        <authorList>
            <consortium name="DOE Joint Genome Institute"/>
            <person name="Vesth T.C."/>
            <person name="Nybo J."/>
            <person name="Theobald S."/>
            <person name="Brandl J."/>
            <person name="Frisvad J.C."/>
            <person name="Nielsen K.F."/>
            <person name="Lyhne E.K."/>
            <person name="Kogle M.E."/>
            <person name="Kuo A."/>
            <person name="Riley R."/>
            <person name="Clum A."/>
            <person name="Nolan M."/>
            <person name="Lipzen A."/>
            <person name="Salamov A."/>
            <person name="Henrissat B."/>
            <person name="Wiebenga A."/>
            <person name="De Vries R.P."/>
            <person name="Grigoriev I.V."/>
            <person name="Mortensen U.H."/>
            <person name="Andersen M.R."/>
            <person name="Baker S.E."/>
        </authorList>
    </citation>
    <scope>NUCLEOTIDE SEQUENCE [LARGE SCALE GENOMIC DNA]</scope>
    <source>
        <strain evidence="2 3">JOP 1030-1</strain>
    </source>
</reference>
<dbReference type="GeneID" id="37077854"/>
<organism evidence="2 3">
    <name type="scientific">Aspergillus saccharolyticus JOP 1030-1</name>
    <dbReference type="NCBI Taxonomy" id="1450539"/>
    <lineage>
        <taxon>Eukaryota</taxon>
        <taxon>Fungi</taxon>
        <taxon>Dikarya</taxon>
        <taxon>Ascomycota</taxon>
        <taxon>Pezizomycotina</taxon>
        <taxon>Eurotiomycetes</taxon>
        <taxon>Eurotiomycetidae</taxon>
        <taxon>Eurotiales</taxon>
        <taxon>Aspergillaceae</taxon>
        <taxon>Aspergillus</taxon>
        <taxon>Aspergillus subgen. Circumdati</taxon>
    </lineage>
</organism>
<keyword evidence="1" id="KW-1133">Transmembrane helix</keyword>
<gene>
    <name evidence="2" type="ORF">BP01DRAFT_370709</name>
</gene>
<sequence>MTTNTTQEIQGFASRRNNSCLADEVSCVHTWGTWYACCPSGSSCPGAKVSVPNNVCCASWTDCTAQIENPPYFCCEGDAQGFGFRKETWVGCAPAGFQGDASYSALTTIATITSFGTNTVTTTAAATTTANASGTTIFPKATANTGAVAGGVVGGVVGVSALAAVVWWMLRRRKKALPPQPVVSLQPQ</sequence>
<evidence type="ECO:0000313" key="2">
    <source>
        <dbReference type="EMBL" id="PYH49177.1"/>
    </source>
</evidence>
<dbReference type="AlphaFoldDB" id="A0A318ZQ64"/>
<keyword evidence="1" id="KW-0472">Membrane</keyword>
<dbReference type="OrthoDB" id="4779287at2759"/>
<dbReference type="Proteomes" id="UP000248349">
    <property type="component" value="Unassembled WGS sequence"/>
</dbReference>
<feature type="transmembrane region" description="Helical" evidence="1">
    <location>
        <begin position="147"/>
        <end position="170"/>
    </location>
</feature>
<keyword evidence="1" id="KW-0812">Transmembrane</keyword>
<accession>A0A318ZQ64</accession>
<name>A0A318ZQ64_9EURO</name>
<proteinExistence type="predicted"/>
<keyword evidence="3" id="KW-1185">Reference proteome</keyword>
<dbReference type="Gene3D" id="1.20.5.510">
    <property type="entry name" value="Single helix bin"/>
    <property type="match status" value="1"/>
</dbReference>
<dbReference type="NCBIfam" id="TIGR01167">
    <property type="entry name" value="LPXTG_anchor"/>
    <property type="match status" value="1"/>
</dbReference>
<dbReference type="EMBL" id="KZ821219">
    <property type="protein sequence ID" value="PYH49177.1"/>
    <property type="molecule type" value="Genomic_DNA"/>
</dbReference>
<dbReference type="STRING" id="1450539.A0A318ZQ64"/>
<evidence type="ECO:0000313" key="3">
    <source>
        <dbReference type="Proteomes" id="UP000248349"/>
    </source>
</evidence>